<feature type="chain" id="PRO_5002608895" evidence="4">
    <location>
        <begin position="21"/>
        <end position="337"/>
    </location>
</feature>
<dbReference type="HOGENOM" id="CLU_037628_3_3_6"/>
<gene>
    <name evidence="6" type="ordered locus">Rahaq_3580</name>
</gene>
<dbReference type="EMBL" id="CP002505">
    <property type="protein sequence ID" value="ADW75172.1"/>
    <property type="molecule type" value="Genomic_DNA"/>
</dbReference>
<dbReference type="eggNOG" id="COG1879">
    <property type="taxonomic scope" value="Bacteria"/>
</dbReference>
<dbReference type="OrthoDB" id="9805127at2"/>
<evidence type="ECO:0000259" key="5">
    <source>
        <dbReference type="Pfam" id="PF13407"/>
    </source>
</evidence>
<dbReference type="GO" id="GO:0055085">
    <property type="term" value="P:transmembrane transport"/>
    <property type="evidence" value="ECO:0007669"/>
    <property type="project" value="UniProtKB-ARBA"/>
</dbReference>
<evidence type="ECO:0000313" key="7">
    <source>
        <dbReference type="Proteomes" id="UP000007257"/>
    </source>
</evidence>
<evidence type="ECO:0000313" key="6">
    <source>
        <dbReference type="EMBL" id="ADW75172.1"/>
    </source>
</evidence>
<dbReference type="Proteomes" id="UP000007257">
    <property type="component" value="Chromosome"/>
</dbReference>
<feature type="signal peptide" evidence="4">
    <location>
        <begin position="1"/>
        <end position="20"/>
    </location>
</feature>
<feature type="domain" description="Periplasmic binding protein" evidence="5">
    <location>
        <begin position="28"/>
        <end position="300"/>
    </location>
</feature>
<dbReference type="PANTHER" id="PTHR46847">
    <property type="entry name" value="D-ALLOSE-BINDING PERIPLASMIC PROTEIN-RELATED"/>
    <property type="match status" value="1"/>
</dbReference>
<dbReference type="SUPFAM" id="SSF53822">
    <property type="entry name" value="Periplasmic binding protein-like I"/>
    <property type="match status" value="1"/>
</dbReference>
<dbReference type="Gene3D" id="3.40.50.2300">
    <property type="match status" value="2"/>
</dbReference>
<dbReference type="GO" id="GO:0030313">
    <property type="term" value="C:cell envelope"/>
    <property type="evidence" value="ECO:0007669"/>
    <property type="project" value="UniProtKB-SubCell"/>
</dbReference>
<evidence type="ECO:0000256" key="1">
    <source>
        <dbReference type="ARBA" id="ARBA00004196"/>
    </source>
</evidence>
<organism evidence="6 7">
    <name type="scientific">Rahnella sp. (strain Y9602)</name>
    <dbReference type="NCBI Taxonomy" id="2703885"/>
    <lineage>
        <taxon>Bacteria</taxon>
        <taxon>Pseudomonadati</taxon>
        <taxon>Pseudomonadota</taxon>
        <taxon>Gammaproteobacteria</taxon>
        <taxon>Enterobacterales</taxon>
        <taxon>Yersiniaceae</taxon>
        <taxon>Rahnella</taxon>
    </lineage>
</organism>
<evidence type="ECO:0000256" key="3">
    <source>
        <dbReference type="ARBA" id="ARBA00022729"/>
    </source>
</evidence>
<sequence precursor="true">MKISCVFAVATTLLTSAALASSNENITIGLITKTDTNPFFLKMKEGAMLGATVHGVKLLTAAGKEDSDYPSQIIAIQSMVASGATTLLITPSDAKAIVPALDEVRAKGVQVIALDSPTDPISAVDALFATDNYKAGELIGQYAQAAMPLTFAGQPLKIAMLDLSPGHLVGARRHNGFMKGLGLTAAGAESSELSAAPEIVCAGYSEGAEKQGYEVMTNCLKAHPDINLVYTVNEPAAAGAYKALQEAGKQKNAMILSVDGGCAGVNYVREGKIAATAQQYPLTMAAMGVDAAVAYARHGKKVSGYVDTGVTLIADKPMPGLASKDTQAGLDACFGVK</sequence>
<accession>A0A0H3FEE8</accession>
<reference evidence="7" key="1">
    <citation type="submission" date="2011-01" db="EMBL/GenBank/DDBJ databases">
        <title>Complete sequence of chromosome of Rahnella sp. Y9602.</title>
        <authorList>
            <consortium name="US DOE Joint Genome Institute"/>
            <person name="Lucas S."/>
            <person name="Copeland A."/>
            <person name="Lapidus A."/>
            <person name="Cheng J.-F."/>
            <person name="Goodwin L."/>
            <person name="Pitluck S."/>
            <person name="Lu M."/>
            <person name="Detter J.C."/>
            <person name="Han C."/>
            <person name="Tapia R."/>
            <person name="Land M."/>
            <person name="Hauser L."/>
            <person name="Kyrpides N."/>
            <person name="Ivanova N."/>
            <person name="Ovchinnikova G."/>
            <person name="Pagani I."/>
            <person name="Sobecky P.A."/>
            <person name="Martinez R.J."/>
            <person name="Woyke T."/>
        </authorList>
    </citation>
    <scope>NUCLEOTIDE SEQUENCE [LARGE SCALE GENOMIC DNA]</scope>
    <source>
        <strain evidence="7">Y9602</strain>
    </source>
</reference>
<dbReference type="GO" id="GO:0030246">
    <property type="term" value="F:carbohydrate binding"/>
    <property type="evidence" value="ECO:0007669"/>
    <property type="project" value="UniProtKB-ARBA"/>
</dbReference>
<evidence type="ECO:0000256" key="4">
    <source>
        <dbReference type="SAM" id="SignalP"/>
    </source>
</evidence>
<comment type="subcellular location">
    <subcellularLocation>
        <location evidence="1">Cell envelope</location>
    </subcellularLocation>
</comment>
<dbReference type="InterPro" id="IPR025997">
    <property type="entry name" value="SBP_2_dom"/>
</dbReference>
<keyword evidence="3 4" id="KW-0732">Signal</keyword>
<comment type="similarity">
    <text evidence="2">Belongs to the bacterial solute-binding protein 2 family.</text>
</comment>
<dbReference type="AlphaFoldDB" id="A0A0H3FEE8"/>
<reference evidence="6 7" key="2">
    <citation type="journal article" date="2012" name="J. Bacteriol.">
        <title>Complete Genome Sequence of Rahnella sp. Strain Y9602, a Gammaproteobacterium Isolate from Metal- and Radionuclide-Contaminated Soil.</title>
        <authorList>
            <person name="Martinez R.J."/>
            <person name="Bruce D."/>
            <person name="Detter C."/>
            <person name="Goodwin L.A."/>
            <person name="Han J."/>
            <person name="Han C.S."/>
            <person name="Held B."/>
            <person name="Land M.L."/>
            <person name="Mikhailova N."/>
            <person name="Nolan M."/>
            <person name="Pennacchio L."/>
            <person name="Pitluck S."/>
            <person name="Tapia R."/>
            <person name="Woyke T."/>
            <person name="Sobecky P.A."/>
        </authorList>
    </citation>
    <scope>NUCLEOTIDE SEQUENCE [LARGE SCALE GENOMIC DNA]</scope>
    <source>
        <strain evidence="6 7">Y9602</strain>
    </source>
</reference>
<evidence type="ECO:0000256" key="2">
    <source>
        <dbReference type="ARBA" id="ARBA00007639"/>
    </source>
</evidence>
<dbReference type="RefSeq" id="WP_013576864.1">
    <property type="nucleotide sequence ID" value="NC_015061.1"/>
</dbReference>
<name>A0A0H3FEE8_RAHSY</name>
<dbReference type="InterPro" id="IPR028082">
    <property type="entry name" value="Peripla_BP_I"/>
</dbReference>
<dbReference type="PANTHER" id="PTHR46847:SF1">
    <property type="entry name" value="D-ALLOSE-BINDING PERIPLASMIC PROTEIN-RELATED"/>
    <property type="match status" value="1"/>
</dbReference>
<dbReference type="KEGG" id="rah:Rahaq_3580"/>
<dbReference type="Pfam" id="PF13407">
    <property type="entry name" value="Peripla_BP_4"/>
    <property type="match status" value="1"/>
</dbReference>
<protein>
    <submittedName>
        <fullName evidence="6">Periplasmic binding protein/LacI transcriptional regulator</fullName>
    </submittedName>
</protein>
<proteinExistence type="inferred from homology"/>